<name>A0ABD5NVD9_9EURY</name>
<protein>
    <recommendedName>
        <fullName evidence="6">DUF4129 domain-containing protein</fullName>
    </recommendedName>
</protein>
<keyword evidence="1" id="KW-0175">Coiled coil</keyword>
<dbReference type="EMBL" id="JBHSDJ010000009">
    <property type="protein sequence ID" value="MFC4246053.1"/>
    <property type="molecule type" value="Genomic_DNA"/>
</dbReference>
<dbReference type="Proteomes" id="UP001595821">
    <property type="component" value="Unassembled WGS sequence"/>
</dbReference>
<dbReference type="AlphaFoldDB" id="A0ABD5NVD9"/>
<feature type="region of interest" description="Disordered" evidence="2">
    <location>
        <begin position="563"/>
        <end position="587"/>
    </location>
</feature>
<evidence type="ECO:0000313" key="4">
    <source>
        <dbReference type="EMBL" id="MFC4246053.1"/>
    </source>
</evidence>
<keyword evidence="3" id="KW-1133">Transmembrane helix</keyword>
<evidence type="ECO:0000256" key="1">
    <source>
        <dbReference type="SAM" id="Coils"/>
    </source>
</evidence>
<dbReference type="RefSeq" id="WP_246975148.1">
    <property type="nucleotide sequence ID" value="NZ_CP095398.1"/>
</dbReference>
<feature type="coiled-coil region" evidence="1">
    <location>
        <begin position="127"/>
        <end position="187"/>
    </location>
</feature>
<evidence type="ECO:0000256" key="2">
    <source>
        <dbReference type="SAM" id="MobiDB-lite"/>
    </source>
</evidence>
<keyword evidence="3" id="KW-0472">Membrane</keyword>
<dbReference type="GeneID" id="71856174"/>
<proteinExistence type="predicted"/>
<evidence type="ECO:0000256" key="3">
    <source>
        <dbReference type="SAM" id="Phobius"/>
    </source>
</evidence>
<feature type="region of interest" description="Disordered" evidence="2">
    <location>
        <begin position="42"/>
        <end position="68"/>
    </location>
</feature>
<evidence type="ECO:0000313" key="5">
    <source>
        <dbReference type="Proteomes" id="UP001595821"/>
    </source>
</evidence>
<accession>A0ABD5NVD9</accession>
<reference evidence="4 5" key="1">
    <citation type="journal article" date="2014" name="Int. J. Syst. Evol. Microbiol.">
        <title>Complete genome sequence of Corynebacterium casei LMG S-19264T (=DSM 44701T), isolated from a smear-ripened cheese.</title>
        <authorList>
            <consortium name="US DOE Joint Genome Institute (JGI-PGF)"/>
            <person name="Walter F."/>
            <person name="Albersmeier A."/>
            <person name="Kalinowski J."/>
            <person name="Ruckert C."/>
        </authorList>
    </citation>
    <scope>NUCLEOTIDE SEQUENCE [LARGE SCALE GENOMIC DNA]</scope>
    <source>
        <strain evidence="4 5">IBRC-M 10912</strain>
    </source>
</reference>
<comment type="caution">
    <text evidence="4">The sequence shown here is derived from an EMBL/GenBank/DDBJ whole genome shotgun (WGS) entry which is preliminary data.</text>
</comment>
<feature type="compositionally biased region" description="Polar residues" evidence="2">
    <location>
        <begin position="42"/>
        <end position="55"/>
    </location>
</feature>
<organism evidence="4 5">
    <name type="scientific">Natribaculum luteum</name>
    <dbReference type="NCBI Taxonomy" id="1586232"/>
    <lineage>
        <taxon>Archaea</taxon>
        <taxon>Methanobacteriati</taxon>
        <taxon>Methanobacteriota</taxon>
        <taxon>Stenosarchaea group</taxon>
        <taxon>Halobacteria</taxon>
        <taxon>Halobacteriales</taxon>
        <taxon>Natrialbaceae</taxon>
        <taxon>Natribaculum</taxon>
    </lineage>
</organism>
<sequence length="697" mass="75502">MNSIGGRTLVLVLCVLSMTITGGIVLPGSTAAMDGDAVQRVTVQQHSPSVAQNETPPHRNPDDYSEDGDLESLETWLADRLASQLNESAIQLSEGEYELAEGYVDEEYRERLEQYVDVAGETDGESREDEFEEAATKQEELAENRQEYRETKAEYEEARDAGNEARARELARELERLAAEIDGISHDLQRTYQSVNNATSQDVSSAEDAINRTNSDVQQEQAVIRDLVFVETTLQLEAENDEISFLEPLTATGTLRTANDSTVANESIRLEIDGRSTVVETDANGTFDLEFRPTNTSLSAENVTVRYVPERSSVYLGSETNVSVSITQEEPSVDIHEAPADVTYGDPVRVRGAVHVDDVAVDGVPLEVLVDGAVLGETRATDGQFDDEFELPASVAAGDAELRVRIPFEERALAAADAKTATTVRETETDLAVTAREVDERRLQINGSLEAVTGVGVAAQPVQLRVDGVTATTVTTAEDGSFSETVTVPPSVTSDAVEVDATYRGAGSNLAESDVKATVQLRPTGSEARKGLSSIQTWVWAAVGFGGVTAIGGAIWWYRRRQSPTHERVATPDESETTVETRGPSPAETLLSRASDQLSQGDANAAVQTAYAAVREHLESSVEDAGALTHWEFYRRYRSDGESPTADALEAVTRQYERASFTLEAVSEQDAEAVLDDTRQLCEGDTTRVDGGNTADD</sequence>
<gene>
    <name evidence="4" type="ORF">ACFOZ7_03440</name>
</gene>
<evidence type="ECO:0008006" key="6">
    <source>
        <dbReference type="Google" id="ProtNLM"/>
    </source>
</evidence>
<feature type="transmembrane region" description="Helical" evidence="3">
    <location>
        <begin position="538"/>
        <end position="558"/>
    </location>
</feature>
<keyword evidence="3" id="KW-0812">Transmembrane</keyword>